<reference evidence="7" key="1">
    <citation type="submission" date="2023-03" db="EMBL/GenBank/DDBJ databases">
        <title>Andean soil-derived lignocellulolytic bacterial consortium as a source of novel taxa and putative plastic-active enzymes.</title>
        <authorList>
            <person name="Diaz-Garcia L."/>
            <person name="Chuvochina M."/>
            <person name="Feuerriegel G."/>
            <person name="Bunk B."/>
            <person name="Sproer C."/>
            <person name="Streit W.R."/>
            <person name="Rodriguez L.M."/>
            <person name="Overmann J."/>
            <person name="Jimenez D.J."/>
        </authorList>
    </citation>
    <scope>NUCLEOTIDE SEQUENCE</scope>
    <source>
        <strain evidence="7">MAG 3858</strain>
    </source>
</reference>
<dbReference type="PANTHER" id="PTHR36174:SF1">
    <property type="entry name" value="LIPID II:GLYCINE GLYCYLTRANSFERASE"/>
    <property type="match status" value="1"/>
</dbReference>
<dbReference type="Gene3D" id="3.40.630.30">
    <property type="match status" value="1"/>
</dbReference>
<gene>
    <name evidence="7" type="ORF">P0Y49_02640</name>
</gene>
<dbReference type="Proteomes" id="UP001214530">
    <property type="component" value="Chromosome"/>
</dbReference>
<evidence type="ECO:0000313" key="7">
    <source>
        <dbReference type="EMBL" id="WEK20050.1"/>
    </source>
</evidence>
<dbReference type="SUPFAM" id="SSF55729">
    <property type="entry name" value="Acyl-CoA N-acyltransferases (Nat)"/>
    <property type="match status" value="1"/>
</dbReference>
<evidence type="ECO:0000256" key="6">
    <source>
        <dbReference type="ARBA" id="ARBA00023316"/>
    </source>
</evidence>
<keyword evidence="6" id="KW-0961">Cell wall biogenesis/degradation</keyword>
<keyword evidence="3" id="KW-0133">Cell shape</keyword>
<dbReference type="PROSITE" id="PS51191">
    <property type="entry name" value="FEMABX"/>
    <property type="match status" value="1"/>
</dbReference>
<evidence type="ECO:0000256" key="2">
    <source>
        <dbReference type="ARBA" id="ARBA00022679"/>
    </source>
</evidence>
<dbReference type="InterPro" id="IPR016181">
    <property type="entry name" value="Acyl_CoA_acyltransferase"/>
</dbReference>
<dbReference type="GO" id="GO:0008360">
    <property type="term" value="P:regulation of cell shape"/>
    <property type="evidence" value="ECO:0007669"/>
    <property type="project" value="UniProtKB-KW"/>
</dbReference>
<evidence type="ECO:0000256" key="5">
    <source>
        <dbReference type="ARBA" id="ARBA00023315"/>
    </source>
</evidence>
<dbReference type="AlphaFoldDB" id="A0AAJ5WAI7"/>
<dbReference type="EMBL" id="CP119313">
    <property type="protein sequence ID" value="WEK20050.1"/>
    <property type="molecule type" value="Genomic_DNA"/>
</dbReference>
<evidence type="ECO:0000313" key="8">
    <source>
        <dbReference type="Proteomes" id="UP001214530"/>
    </source>
</evidence>
<keyword evidence="4" id="KW-0573">Peptidoglycan synthesis</keyword>
<organism evidence="7 8">
    <name type="scientific">Candidatus Pedobacter colombiensis</name>
    <dbReference type="NCBI Taxonomy" id="3121371"/>
    <lineage>
        <taxon>Bacteria</taxon>
        <taxon>Pseudomonadati</taxon>
        <taxon>Bacteroidota</taxon>
        <taxon>Sphingobacteriia</taxon>
        <taxon>Sphingobacteriales</taxon>
        <taxon>Sphingobacteriaceae</taxon>
        <taxon>Pedobacter</taxon>
    </lineage>
</organism>
<accession>A0AAJ5WAI7</accession>
<name>A0AAJ5WAI7_9SPHI</name>
<protein>
    <submittedName>
        <fullName evidence="7">Peptidoglycan bridge formation glycyltransferase FemA/FemB family protein</fullName>
    </submittedName>
</protein>
<keyword evidence="5" id="KW-0012">Acyltransferase</keyword>
<proteinExistence type="inferred from homology"/>
<dbReference type="PANTHER" id="PTHR36174">
    <property type="entry name" value="LIPID II:GLYCINE GLYCYLTRANSFERASE"/>
    <property type="match status" value="1"/>
</dbReference>
<dbReference type="InterPro" id="IPR050644">
    <property type="entry name" value="PG_Glycine_Bridge_Synth"/>
</dbReference>
<dbReference type="InterPro" id="IPR003447">
    <property type="entry name" value="FEMABX"/>
</dbReference>
<keyword evidence="2" id="KW-0808">Transferase</keyword>
<dbReference type="GO" id="GO:0009252">
    <property type="term" value="P:peptidoglycan biosynthetic process"/>
    <property type="evidence" value="ECO:0007669"/>
    <property type="project" value="UniProtKB-KW"/>
</dbReference>
<dbReference type="GO" id="GO:0016755">
    <property type="term" value="F:aminoacyltransferase activity"/>
    <property type="evidence" value="ECO:0007669"/>
    <property type="project" value="InterPro"/>
</dbReference>
<comment type="similarity">
    <text evidence="1">Belongs to the FemABX family.</text>
</comment>
<dbReference type="GO" id="GO:0071555">
    <property type="term" value="P:cell wall organization"/>
    <property type="evidence" value="ECO:0007669"/>
    <property type="project" value="UniProtKB-KW"/>
</dbReference>
<evidence type="ECO:0000256" key="1">
    <source>
        <dbReference type="ARBA" id="ARBA00009943"/>
    </source>
</evidence>
<sequence length="373" mass="43237">MNIFIEKKDIKEVYETAIIQQTAFWSEVKTKQGLQSKAFNFKVEDGNIYNNALKNSYTHADFLVLLQPLDNEHSVAYVPYGPEIEPNEEYQGKFLEELSESLRSYLPSKCILIRYDLAWQSHWAKESDSFDQSGNWTGPPEKKYQEFRFNFNTTNWNLKKANSDILPSNTIFLDLQRDNDIMLDAMKPKTRYNINLSFRKGINVKKVGMENLHIWYALYQETALRNRIHINDINYFKTVLTARAENTASPADVELLLADLDGVPLAAMFLVISGNRGTYLYGASSSTNRNYMATYALQWEAMKIAKERGCIEYDLFGVAPRPDPSHPLYGLYKFKTGFGGQLYHRMGCWDYPLDDEQYNRFIATEMHSQGYHL</sequence>
<dbReference type="Pfam" id="PF02388">
    <property type="entry name" value="FemAB"/>
    <property type="match status" value="2"/>
</dbReference>
<evidence type="ECO:0000256" key="4">
    <source>
        <dbReference type="ARBA" id="ARBA00022984"/>
    </source>
</evidence>
<evidence type="ECO:0000256" key="3">
    <source>
        <dbReference type="ARBA" id="ARBA00022960"/>
    </source>
</evidence>